<reference evidence="1 2" key="1">
    <citation type="journal article" date="2013" name="Sci. Rep.">
        <title>Extraordinary expansion of a Sorangium cellulosum genome from an alkaline milieu.</title>
        <authorList>
            <person name="Han K."/>
            <person name="Li Z.F."/>
            <person name="Peng R."/>
            <person name="Zhu L.P."/>
            <person name="Zhou T."/>
            <person name="Wang L.G."/>
            <person name="Li S.G."/>
            <person name="Zhang X.B."/>
            <person name="Hu W."/>
            <person name="Wu Z.H."/>
            <person name="Qin N."/>
            <person name="Li Y.Z."/>
        </authorList>
    </citation>
    <scope>NUCLEOTIDE SEQUENCE [LARGE SCALE GENOMIC DNA]</scope>
    <source>
        <strain evidence="1 2">So0157-2</strain>
    </source>
</reference>
<dbReference type="EMBL" id="CP003969">
    <property type="protein sequence ID" value="AGP39224.1"/>
    <property type="molecule type" value="Genomic_DNA"/>
</dbReference>
<protein>
    <submittedName>
        <fullName evidence="1">Uncharacterized protein</fullName>
    </submittedName>
</protein>
<evidence type="ECO:0000313" key="1">
    <source>
        <dbReference type="EMBL" id="AGP39224.1"/>
    </source>
</evidence>
<sequence>MLTTIGLIRSDSAATSKVAGTGAGGSVTVETGGGAAEGAAAAAWVEGGVA</sequence>
<dbReference type="HOGENOM" id="CLU_3122746_0_0_7"/>
<dbReference type="AlphaFoldDB" id="S4Y344"/>
<name>S4Y344_SORCE</name>
<dbReference type="KEGG" id="scu:SCE1572_34920"/>
<dbReference type="Proteomes" id="UP000014803">
    <property type="component" value="Chromosome"/>
</dbReference>
<evidence type="ECO:0000313" key="2">
    <source>
        <dbReference type="Proteomes" id="UP000014803"/>
    </source>
</evidence>
<organism evidence="1 2">
    <name type="scientific">Sorangium cellulosum So0157-2</name>
    <dbReference type="NCBI Taxonomy" id="1254432"/>
    <lineage>
        <taxon>Bacteria</taxon>
        <taxon>Pseudomonadati</taxon>
        <taxon>Myxococcota</taxon>
        <taxon>Polyangia</taxon>
        <taxon>Polyangiales</taxon>
        <taxon>Polyangiaceae</taxon>
        <taxon>Sorangium</taxon>
    </lineage>
</organism>
<gene>
    <name evidence="1" type="ORF">SCE1572_34920</name>
</gene>
<proteinExistence type="predicted"/>
<accession>S4Y344</accession>